<dbReference type="Gene3D" id="3.30.420.150">
    <property type="entry name" value="Exopolyphosphatase. Domain 2"/>
    <property type="match status" value="1"/>
</dbReference>
<dbReference type="Gene3D" id="3.30.420.40">
    <property type="match status" value="1"/>
</dbReference>
<reference evidence="5 6" key="1">
    <citation type="submission" date="2019-11" db="EMBL/GenBank/DDBJ databases">
        <title>Draft genome sequences of five Paenibacillus species of dairy origin.</title>
        <authorList>
            <person name="Olajide A.M."/>
            <person name="Chen S."/>
            <person name="Lapointe G."/>
        </authorList>
    </citation>
    <scope>NUCLEOTIDE SEQUENCE [LARGE SCALE GENOMIC DNA]</scope>
    <source>
        <strain evidence="5 6">2CS3</strain>
    </source>
</reference>
<dbReference type="SUPFAM" id="SSF53067">
    <property type="entry name" value="Actin-like ATPase domain"/>
    <property type="match status" value="2"/>
</dbReference>
<dbReference type="GO" id="GO:0006357">
    <property type="term" value="P:regulation of transcription by RNA polymerase II"/>
    <property type="evidence" value="ECO:0007669"/>
    <property type="project" value="TreeGrafter"/>
</dbReference>
<name>A0A7X2ZF26_9BACL</name>
<dbReference type="PIRSF" id="PIRSF001267">
    <property type="entry name" value="Pyrophosphatase_GppA_Ppx"/>
    <property type="match status" value="1"/>
</dbReference>
<dbReference type="InterPro" id="IPR030673">
    <property type="entry name" value="PyroPPase_GppA_Ppx"/>
</dbReference>
<dbReference type="InterPro" id="IPR003695">
    <property type="entry name" value="Ppx_GppA_N"/>
</dbReference>
<evidence type="ECO:0000313" key="5">
    <source>
        <dbReference type="EMBL" id="MUG73653.1"/>
    </source>
</evidence>
<keyword evidence="6" id="KW-1185">Reference proteome</keyword>
<dbReference type="PANTHER" id="PTHR30005:SF0">
    <property type="entry name" value="RETROGRADE REGULATION PROTEIN 2"/>
    <property type="match status" value="1"/>
</dbReference>
<dbReference type="GO" id="GO:0016787">
    <property type="term" value="F:hydrolase activity"/>
    <property type="evidence" value="ECO:0007669"/>
    <property type="project" value="UniProtKB-KW"/>
</dbReference>
<gene>
    <name evidence="5" type="ORF">GNP93_23815</name>
</gene>
<dbReference type="PANTHER" id="PTHR30005">
    <property type="entry name" value="EXOPOLYPHOSPHATASE"/>
    <property type="match status" value="1"/>
</dbReference>
<protein>
    <submittedName>
        <fullName evidence="5">Ppx/GppA family phosphatase</fullName>
    </submittedName>
</protein>
<dbReference type="InterPro" id="IPR048950">
    <property type="entry name" value="Ppx_GppA_C"/>
</dbReference>
<comment type="similarity">
    <text evidence="1">Belongs to the GppA/Ppx family.</text>
</comment>
<keyword evidence="2" id="KW-0378">Hydrolase</keyword>
<evidence type="ECO:0000256" key="2">
    <source>
        <dbReference type="ARBA" id="ARBA00022801"/>
    </source>
</evidence>
<feature type="domain" description="Ppx/GppA phosphatase N-terminal" evidence="3">
    <location>
        <begin position="27"/>
        <end position="304"/>
    </location>
</feature>
<dbReference type="Proteomes" id="UP000450917">
    <property type="component" value="Unassembled WGS sequence"/>
</dbReference>
<dbReference type="CDD" id="cd24052">
    <property type="entry name" value="ASKHA_NBD_HpPPX-GppA-like"/>
    <property type="match status" value="1"/>
</dbReference>
<sequence>MSSSRRIGIIDIGSNSIRLAIYELLAAGGYRVVSEFKESARLSGRIGADGSLPPAEIQATAQILKHFKRICEKHEVSEFRAAATAAIRNASNSEEIVETLRQESGFPIEIMSGEDEARIGFLGMIRTMDVEDGFLVDIGGGSTEVSLFRNRQLQHSVSFPFGAVNTTRKFATDGEFQEEQLLGIRQMVEQALAGEPWIKEAPGLPLIGLGGGVRTLSKISQRRRKYSFLQTHNYTVTADEMDELASWLPSLPAEKRKKVDGLAKDRHDIIVPGLLILQTVFRAVNASHYVVSGAGLRDGLFFESFAPGDGTDRQVAEISSDNLLALHPTAPEAHIRQVCANALRLYDALADAGSHGYCPRIRLVLKIAAKLYRIGASLQYYQYQKHSFHMIAHTRIDGLSHREMLLCALIASFKAKSRTQQAMAPYKDILLETDLELICKLGVLLQLAIALDVSETQAIEVMTAFTEGTTLHLKVRTKHDPSAEYREVEGHQKDFKKAWGIQLNLHELSFSKN</sequence>
<dbReference type="AlphaFoldDB" id="A0A7X2ZF26"/>
<dbReference type="EMBL" id="WNZX01000029">
    <property type="protein sequence ID" value="MUG73653.1"/>
    <property type="molecule type" value="Genomic_DNA"/>
</dbReference>
<dbReference type="Gene3D" id="1.10.3210.10">
    <property type="entry name" value="Hypothetical protein af1432"/>
    <property type="match status" value="1"/>
</dbReference>
<dbReference type="Pfam" id="PF21447">
    <property type="entry name" value="Ppx-GppA_III"/>
    <property type="match status" value="1"/>
</dbReference>
<evidence type="ECO:0000259" key="3">
    <source>
        <dbReference type="Pfam" id="PF02541"/>
    </source>
</evidence>
<comment type="caution">
    <text evidence="5">The sequence shown here is derived from an EMBL/GenBank/DDBJ whole genome shotgun (WGS) entry which is preliminary data.</text>
</comment>
<dbReference type="RefSeq" id="WP_127608746.1">
    <property type="nucleotide sequence ID" value="NZ_JARTHJ010000003.1"/>
</dbReference>
<proteinExistence type="inferred from homology"/>
<dbReference type="Pfam" id="PF02541">
    <property type="entry name" value="Ppx-GppA"/>
    <property type="match status" value="1"/>
</dbReference>
<feature type="domain" description="Ppx/GppA phosphatase C-terminal" evidence="4">
    <location>
        <begin position="333"/>
        <end position="477"/>
    </location>
</feature>
<organism evidence="5 6">
    <name type="scientific">Paenibacillus validus</name>
    <dbReference type="NCBI Taxonomy" id="44253"/>
    <lineage>
        <taxon>Bacteria</taxon>
        <taxon>Bacillati</taxon>
        <taxon>Bacillota</taxon>
        <taxon>Bacilli</taxon>
        <taxon>Bacillales</taxon>
        <taxon>Paenibacillaceae</taxon>
        <taxon>Paenibacillus</taxon>
    </lineage>
</organism>
<evidence type="ECO:0000256" key="1">
    <source>
        <dbReference type="ARBA" id="ARBA00007125"/>
    </source>
</evidence>
<evidence type="ECO:0000313" key="6">
    <source>
        <dbReference type="Proteomes" id="UP000450917"/>
    </source>
</evidence>
<dbReference type="InterPro" id="IPR050273">
    <property type="entry name" value="GppA/Ppx_hydrolase"/>
</dbReference>
<evidence type="ECO:0000259" key="4">
    <source>
        <dbReference type="Pfam" id="PF21447"/>
    </source>
</evidence>
<dbReference type="SUPFAM" id="SSF109604">
    <property type="entry name" value="HD-domain/PDEase-like"/>
    <property type="match status" value="1"/>
</dbReference>
<accession>A0A7X2ZF26</accession>
<dbReference type="InterPro" id="IPR043129">
    <property type="entry name" value="ATPase_NBD"/>
</dbReference>